<keyword evidence="1" id="KW-1133">Transmembrane helix</keyword>
<feature type="transmembrane region" description="Helical" evidence="1">
    <location>
        <begin position="119"/>
        <end position="139"/>
    </location>
</feature>
<evidence type="ECO:0000313" key="3">
    <source>
        <dbReference type="Proteomes" id="UP001387364"/>
    </source>
</evidence>
<dbReference type="Pfam" id="PF09997">
    <property type="entry name" value="DUF2238"/>
    <property type="match status" value="1"/>
</dbReference>
<dbReference type="RefSeq" id="WP_338752678.1">
    <property type="nucleotide sequence ID" value="NZ_CP147404.1"/>
</dbReference>
<feature type="transmembrane region" description="Helical" evidence="1">
    <location>
        <begin position="55"/>
        <end position="75"/>
    </location>
</feature>
<name>A0ABZ2N6K5_9BACI</name>
<dbReference type="InterPro" id="IPR014509">
    <property type="entry name" value="YjdF-like"/>
</dbReference>
<keyword evidence="1" id="KW-0472">Membrane</keyword>
<organism evidence="2 3">
    <name type="scientific">Bacillus kandeliae</name>
    <dbReference type="NCBI Taxonomy" id="3129297"/>
    <lineage>
        <taxon>Bacteria</taxon>
        <taxon>Bacillati</taxon>
        <taxon>Bacillota</taxon>
        <taxon>Bacilli</taxon>
        <taxon>Bacillales</taxon>
        <taxon>Bacillaceae</taxon>
        <taxon>Bacillus</taxon>
    </lineage>
</organism>
<feature type="transmembrane region" description="Helical" evidence="1">
    <location>
        <begin position="87"/>
        <end position="107"/>
    </location>
</feature>
<gene>
    <name evidence="2" type="ORF">WDJ61_01190</name>
</gene>
<dbReference type="EMBL" id="CP147404">
    <property type="protein sequence ID" value="WXB93353.1"/>
    <property type="molecule type" value="Genomic_DNA"/>
</dbReference>
<keyword evidence="3" id="KW-1185">Reference proteome</keyword>
<accession>A0ABZ2N6K5</accession>
<protein>
    <submittedName>
        <fullName evidence="2">Membrane-spanning protein</fullName>
    </submittedName>
</protein>
<keyword evidence="1" id="KW-0812">Transmembrane</keyword>
<dbReference type="Proteomes" id="UP001387364">
    <property type="component" value="Chromosome"/>
</dbReference>
<sequence length="190" mass="21608">MKKKAIVILSITFAVLMVSAQLNGDSSKWSDTLGRVLIGMLPMLLLFFKRIPFSLPLIVSYYALLFSAFFLGAILRFYDRFSWWDTILHFFGSVFMAFVAVTLYKMFIPEPAERDISSWLIFLFVFTFAVTFSVLWESVEFIGTVMGILESDDNKDTMTDLLSSMAGGLIIAICAVFRKQINDQNLLGNR</sequence>
<proteinExistence type="predicted"/>
<evidence type="ECO:0000256" key="1">
    <source>
        <dbReference type="SAM" id="Phobius"/>
    </source>
</evidence>
<reference evidence="2 3" key="1">
    <citation type="submission" date="2024-02" db="EMBL/GenBank/DDBJ databases">
        <title>Seven novel Bacillus-like species.</title>
        <authorList>
            <person name="Liu G."/>
        </authorList>
    </citation>
    <scope>NUCLEOTIDE SEQUENCE [LARGE SCALE GENOMIC DNA]</scope>
    <source>
        <strain evidence="2 3">FJAT-52991</strain>
    </source>
</reference>
<evidence type="ECO:0000313" key="2">
    <source>
        <dbReference type="EMBL" id="WXB93353.1"/>
    </source>
</evidence>
<feature type="transmembrane region" description="Helical" evidence="1">
    <location>
        <begin position="159"/>
        <end position="177"/>
    </location>
</feature>
<feature type="transmembrane region" description="Helical" evidence="1">
    <location>
        <begin position="30"/>
        <end position="48"/>
    </location>
</feature>